<protein>
    <submittedName>
        <fullName evidence="2">Uncharacterized protein</fullName>
    </submittedName>
</protein>
<feature type="transmembrane region" description="Helical" evidence="1">
    <location>
        <begin position="87"/>
        <end position="107"/>
    </location>
</feature>
<feature type="transmembrane region" description="Helical" evidence="1">
    <location>
        <begin position="24"/>
        <end position="44"/>
    </location>
</feature>
<keyword evidence="1" id="KW-1133">Transmembrane helix</keyword>
<gene>
    <name evidence="2" type="ORF">AUJ35_02580</name>
</gene>
<name>A0A1J4T6Q7_9BACT</name>
<keyword evidence="1" id="KW-0472">Membrane</keyword>
<comment type="caution">
    <text evidence="2">The sequence shown here is derived from an EMBL/GenBank/DDBJ whole genome shotgun (WGS) entry which is preliminary data.</text>
</comment>
<proteinExistence type="predicted"/>
<sequence length="128" mass="15477">MGDLLTLHFWFNYYYIPLSGRAKIILLVLALILVVGMIVMFFLKKKNDLYSKLRRSLFNFFLTNTIISIFLAFFIYEEVPFFSSHFWFLLVLIEMIIWLWVLCKNFLKFPDIKKRIAAQKNFNKYLPK</sequence>
<dbReference type="AlphaFoldDB" id="A0A1J4T6Q7"/>
<reference evidence="2 3" key="1">
    <citation type="journal article" date="2016" name="Environ. Microbiol.">
        <title>Genomic resolution of a cold subsurface aquifer community provides metabolic insights for novel microbes adapted to high CO concentrations.</title>
        <authorList>
            <person name="Probst A.J."/>
            <person name="Castelle C.J."/>
            <person name="Singh A."/>
            <person name="Brown C.T."/>
            <person name="Anantharaman K."/>
            <person name="Sharon I."/>
            <person name="Hug L.A."/>
            <person name="Burstein D."/>
            <person name="Emerson J.B."/>
            <person name="Thomas B.C."/>
            <person name="Banfield J.F."/>
        </authorList>
    </citation>
    <scope>NUCLEOTIDE SEQUENCE [LARGE SCALE GENOMIC DNA]</scope>
    <source>
        <strain evidence="2">CG1_02_41_21</strain>
    </source>
</reference>
<evidence type="ECO:0000313" key="2">
    <source>
        <dbReference type="EMBL" id="OIO07184.1"/>
    </source>
</evidence>
<evidence type="ECO:0000256" key="1">
    <source>
        <dbReference type="SAM" id="Phobius"/>
    </source>
</evidence>
<dbReference type="EMBL" id="MNUV01000048">
    <property type="protein sequence ID" value="OIO07184.1"/>
    <property type="molecule type" value="Genomic_DNA"/>
</dbReference>
<keyword evidence="1" id="KW-0812">Transmembrane</keyword>
<organism evidence="2 3">
    <name type="scientific">Candidatus Falkowbacteria bacterium CG1_02_41_21</name>
    <dbReference type="NCBI Taxonomy" id="1805147"/>
    <lineage>
        <taxon>Bacteria</taxon>
        <taxon>Candidatus Falkowiibacteriota</taxon>
    </lineage>
</organism>
<evidence type="ECO:0000313" key="3">
    <source>
        <dbReference type="Proteomes" id="UP000182860"/>
    </source>
</evidence>
<feature type="transmembrane region" description="Helical" evidence="1">
    <location>
        <begin position="56"/>
        <end position="75"/>
    </location>
</feature>
<accession>A0A1J4T6Q7</accession>
<dbReference type="Proteomes" id="UP000182860">
    <property type="component" value="Unassembled WGS sequence"/>
</dbReference>